<accession>A0A919UND9</accession>
<dbReference type="EMBL" id="BOOA01000080">
    <property type="protein sequence ID" value="GIH28396.1"/>
    <property type="molecule type" value="Genomic_DNA"/>
</dbReference>
<evidence type="ECO:0008006" key="3">
    <source>
        <dbReference type="Google" id="ProtNLM"/>
    </source>
</evidence>
<dbReference type="InterPro" id="IPR036291">
    <property type="entry name" value="NAD(P)-bd_dom_sf"/>
</dbReference>
<dbReference type="Proteomes" id="UP000640052">
    <property type="component" value="Unassembled WGS sequence"/>
</dbReference>
<comment type="caution">
    <text evidence="1">The sequence shown here is derived from an EMBL/GenBank/DDBJ whole genome shotgun (WGS) entry which is preliminary data.</text>
</comment>
<proteinExistence type="predicted"/>
<evidence type="ECO:0000313" key="2">
    <source>
        <dbReference type="Proteomes" id="UP000640052"/>
    </source>
</evidence>
<dbReference type="RefSeq" id="WP_204045011.1">
    <property type="nucleotide sequence ID" value="NZ_BOOA01000080.1"/>
</dbReference>
<gene>
    <name evidence="1" type="ORF">Aph01nite_67060</name>
</gene>
<protein>
    <recommendedName>
        <fullName evidence="3">Short-chain dehydrogenase</fullName>
    </recommendedName>
</protein>
<evidence type="ECO:0000313" key="1">
    <source>
        <dbReference type="EMBL" id="GIH28396.1"/>
    </source>
</evidence>
<name>A0A919UND9_9ACTN</name>
<reference evidence="1" key="1">
    <citation type="submission" date="2021-01" db="EMBL/GenBank/DDBJ databases">
        <title>Whole genome shotgun sequence of Acrocarpospora phusangensis NBRC 108782.</title>
        <authorList>
            <person name="Komaki H."/>
            <person name="Tamura T."/>
        </authorList>
    </citation>
    <scope>NUCLEOTIDE SEQUENCE</scope>
    <source>
        <strain evidence="1">NBRC 108782</strain>
    </source>
</reference>
<dbReference type="InterPro" id="IPR002347">
    <property type="entry name" value="SDR_fam"/>
</dbReference>
<dbReference type="SUPFAM" id="SSF51735">
    <property type="entry name" value="NAD(P)-binding Rossmann-fold domains"/>
    <property type="match status" value="1"/>
</dbReference>
<dbReference type="Gene3D" id="3.40.50.720">
    <property type="entry name" value="NAD(P)-binding Rossmann-like Domain"/>
    <property type="match status" value="1"/>
</dbReference>
<sequence length="104" mass="11424">MLHRVWRISIAYIGQSAAVQIAKRGNGVILTYNDNESGALDTIEKEGGRAVVLPLDVGRSETFPAFRDSVAEVLRDVWGRDTFDILVNNAAFGRTAQQMPYQAG</sequence>
<dbReference type="AlphaFoldDB" id="A0A919UND9"/>
<dbReference type="Pfam" id="PF13561">
    <property type="entry name" value="adh_short_C2"/>
    <property type="match status" value="1"/>
</dbReference>
<keyword evidence="2" id="KW-1185">Reference proteome</keyword>
<organism evidence="1 2">
    <name type="scientific">Acrocarpospora phusangensis</name>
    <dbReference type="NCBI Taxonomy" id="1070424"/>
    <lineage>
        <taxon>Bacteria</taxon>
        <taxon>Bacillati</taxon>
        <taxon>Actinomycetota</taxon>
        <taxon>Actinomycetes</taxon>
        <taxon>Streptosporangiales</taxon>
        <taxon>Streptosporangiaceae</taxon>
        <taxon>Acrocarpospora</taxon>
    </lineage>
</organism>